<proteinExistence type="predicted"/>
<dbReference type="EMBL" id="CAADRP010001692">
    <property type="protein sequence ID" value="VFU48243.1"/>
    <property type="molecule type" value="Genomic_DNA"/>
</dbReference>
<protein>
    <submittedName>
        <fullName evidence="2">Uncharacterized protein</fullName>
    </submittedName>
</protein>
<dbReference type="AlphaFoldDB" id="A0A6N2MJM7"/>
<accession>A0A6N2MJM7</accession>
<feature type="compositionally biased region" description="Basic and acidic residues" evidence="1">
    <location>
        <begin position="73"/>
        <end position="86"/>
    </location>
</feature>
<organism evidence="2">
    <name type="scientific">Salix viminalis</name>
    <name type="common">Common osier</name>
    <name type="synonym">Basket willow</name>
    <dbReference type="NCBI Taxonomy" id="40686"/>
    <lineage>
        <taxon>Eukaryota</taxon>
        <taxon>Viridiplantae</taxon>
        <taxon>Streptophyta</taxon>
        <taxon>Embryophyta</taxon>
        <taxon>Tracheophyta</taxon>
        <taxon>Spermatophyta</taxon>
        <taxon>Magnoliopsida</taxon>
        <taxon>eudicotyledons</taxon>
        <taxon>Gunneridae</taxon>
        <taxon>Pentapetalae</taxon>
        <taxon>rosids</taxon>
        <taxon>fabids</taxon>
        <taxon>Malpighiales</taxon>
        <taxon>Salicaceae</taxon>
        <taxon>Saliceae</taxon>
        <taxon>Salix</taxon>
    </lineage>
</organism>
<sequence>MIILRYQIAYLLTLQSFCANQVPTLAIHEKSSLKTSSGRLSMNKVAAACAPLHGSTDMHDQDQALSNGDMESPDVRGKNIDRRDGGKTNSTHVENESFVFATRSQDNGLQKLSKFSDTPRDASLDDLFHPLDKNPEDRAAEASTSASTSHMNQGNAVVVDAGKNDLRATIAQKQMENEMGQTNGGGDLFSLMMGVLKDGVIDIDGLVFDEKLPPENLFPLQKLISIFHQRPEQKIVFITQHGFMEYLNS</sequence>
<gene>
    <name evidence="2" type="ORF">SVIM_LOCUS314467</name>
</gene>
<feature type="compositionally biased region" description="Polar residues" evidence="1">
    <location>
        <begin position="102"/>
        <end position="116"/>
    </location>
</feature>
<name>A0A6N2MJM7_SALVM</name>
<evidence type="ECO:0000313" key="2">
    <source>
        <dbReference type="EMBL" id="VFU48243.1"/>
    </source>
</evidence>
<feature type="compositionally biased region" description="Basic and acidic residues" evidence="1">
    <location>
        <begin position="117"/>
        <end position="140"/>
    </location>
</feature>
<evidence type="ECO:0000256" key="1">
    <source>
        <dbReference type="SAM" id="MobiDB-lite"/>
    </source>
</evidence>
<reference evidence="2" key="1">
    <citation type="submission" date="2019-03" db="EMBL/GenBank/DDBJ databases">
        <authorList>
            <person name="Mank J."/>
            <person name="Almeida P."/>
        </authorList>
    </citation>
    <scope>NUCLEOTIDE SEQUENCE</scope>
    <source>
        <strain evidence="2">78183</strain>
    </source>
</reference>
<feature type="region of interest" description="Disordered" evidence="1">
    <location>
        <begin position="53"/>
        <end position="154"/>
    </location>
</feature>